<feature type="transmembrane region" description="Helical" evidence="1">
    <location>
        <begin position="101"/>
        <end position="124"/>
    </location>
</feature>
<accession>A0A177L405</accession>
<evidence type="ECO:0000313" key="2">
    <source>
        <dbReference type="EMBL" id="OAH59491.1"/>
    </source>
</evidence>
<feature type="transmembrane region" description="Helical" evidence="1">
    <location>
        <begin position="59"/>
        <end position="81"/>
    </location>
</feature>
<proteinExistence type="predicted"/>
<sequence>MSLLGFITLFIAFSYENKLLTASKIKQQVLRPYALSLEEIILNFSEYKLYLSKDFLLNFMYWIFVIVSSISIFTWGIIICFYTNYNFVLSRTIDYKQIMNLIVLVIWGLLSFVLTAISILLNLIRFNKDPLEKGYLLNERQLSDVQTMIDKRGDLQELLFKISPTITLLKNPQQQSAGDYELNIHFPIKLANIRFVAKLHNNDIDVPLRIFGVLQNIDNIGESFSHIFTNQLNLTNTILNEQSAGIIKFYDQNNKIIALLKLKAQKHNEDIVFKATGKIDLKLITNDNDYRDIENRNNEFMDYSR</sequence>
<evidence type="ECO:0000313" key="3">
    <source>
        <dbReference type="Proteomes" id="UP000077271"/>
    </source>
</evidence>
<comment type="caution">
    <text evidence="2">The sequence shown here is derived from an EMBL/GenBank/DDBJ whole genome shotgun (WGS) entry which is preliminary data.</text>
</comment>
<dbReference type="Proteomes" id="UP000077271">
    <property type="component" value="Unassembled WGS sequence"/>
</dbReference>
<protein>
    <submittedName>
        <fullName evidence="2">Uncharacterized protein</fullName>
    </submittedName>
</protein>
<evidence type="ECO:0000256" key="1">
    <source>
        <dbReference type="SAM" id="Phobius"/>
    </source>
</evidence>
<gene>
    <name evidence="2" type="ORF">AWH48_14725</name>
</gene>
<dbReference type="OrthoDB" id="2624699at2"/>
<dbReference type="EMBL" id="LQWZ01000002">
    <property type="protein sequence ID" value="OAH59491.1"/>
    <property type="molecule type" value="Genomic_DNA"/>
</dbReference>
<keyword evidence="1" id="KW-0472">Membrane</keyword>
<reference evidence="2 3" key="1">
    <citation type="submission" date="2016-01" db="EMBL/GenBank/DDBJ databases">
        <title>Investigation of taxonomic status of Bacillus aminovorans.</title>
        <authorList>
            <person name="Verma A."/>
            <person name="Pal Y."/>
            <person name="Krishnamurthi S."/>
        </authorList>
    </citation>
    <scope>NUCLEOTIDE SEQUENCE [LARGE SCALE GENOMIC DNA]</scope>
    <source>
        <strain evidence="2 3">DSM 4337</strain>
    </source>
</reference>
<keyword evidence="1" id="KW-1133">Transmembrane helix</keyword>
<keyword evidence="1" id="KW-0812">Transmembrane</keyword>
<organism evidence="2 3">
    <name type="scientific">Domibacillus aminovorans</name>
    <dbReference type="NCBI Taxonomy" id="29332"/>
    <lineage>
        <taxon>Bacteria</taxon>
        <taxon>Bacillati</taxon>
        <taxon>Bacillota</taxon>
        <taxon>Bacilli</taxon>
        <taxon>Bacillales</taxon>
        <taxon>Bacillaceae</taxon>
        <taxon>Domibacillus</taxon>
    </lineage>
</organism>
<dbReference type="AlphaFoldDB" id="A0A177L405"/>
<name>A0A177L405_9BACI</name>